<name>A0A197JZU7_9FUNG</name>
<dbReference type="PRINTS" id="PR00133">
    <property type="entry name" value="GLHYDRLASE3"/>
</dbReference>
<feature type="domain" description="Fibronectin type III-like" evidence="8">
    <location>
        <begin position="807"/>
        <end position="877"/>
    </location>
</feature>
<dbReference type="Gene3D" id="3.20.20.300">
    <property type="entry name" value="Glycoside hydrolase, family 3, N-terminal domain"/>
    <property type="match status" value="1"/>
</dbReference>
<organism evidence="9 10">
    <name type="scientific">Linnemannia elongata AG-77</name>
    <dbReference type="NCBI Taxonomy" id="1314771"/>
    <lineage>
        <taxon>Eukaryota</taxon>
        <taxon>Fungi</taxon>
        <taxon>Fungi incertae sedis</taxon>
        <taxon>Mucoromycota</taxon>
        <taxon>Mortierellomycotina</taxon>
        <taxon>Mortierellomycetes</taxon>
        <taxon>Mortierellales</taxon>
        <taxon>Mortierellaceae</taxon>
        <taxon>Linnemannia</taxon>
    </lineage>
</organism>
<evidence type="ECO:0000256" key="5">
    <source>
        <dbReference type="ARBA" id="ARBA00022801"/>
    </source>
</evidence>
<evidence type="ECO:0000313" key="9">
    <source>
        <dbReference type="EMBL" id="OAQ30862.1"/>
    </source>
</evidence>
<dbReference type="Gene3D" id="2.60.40.10">
    <property type="entry name" value="Immunoglobulins"/>
    <property type="match status" value="1"/>
</dbReference>
<dbReference type="GO" id="GO:0008422">
    <property type="term" value="F:beta-glucosidase activity"/>
    <property type="evidence" value="ECO:0007669"/>
    <property type="project" value="UniProtKB-EC"/>
</dbReference>
<dbReference type="GO" id="GO:0009251">
    <property type="term" value="P:glucan catabolic process"/>
    <property type="evidence" value="ECO:0007669"/>
    <property type="project" value="TreeGrafter"/>
</dbReference>
<evidence type="ECO:0000256" key="4">
    <source>
        <dbReference type="ARBA" id="ARBA00022729"/>
    </source>
</evidence>
<dbReference type="InterPro" id="IPR026891">
    <property type="entry name" value="Fn3-like"/>
</dbReference>
<feature type="compositionally biased region" description="Acidic residues" evidence="7">
    <location>
        <begin position="725"/>
        <end position="745"/>
    </location>
</feature>
<dbReference type="InterPro" id="IPR036881">
    <property type="entry name" value="Glyco_hydro_3_C_sf"/>
</dbReference>
<dbReference type="Gene3D" id="3.40.50.1700">
    <property type="entry name" value="Glycoside hydrolase family 3 C-terminal domain"/>
    <property type="match status" value="1"/>
</dbReference>
<keyword evidence="6" id="KW-0326">Glycosidase</keyword>
<feature type="region of interest" description="Disordered" evidence="7">
    <location>
        <begin position="713"/>
        <end position="745"/>
    </location>
</feature>
<feature type="compositionally biased region" description="Basic residues" evidence="7">
    <location>
        <begin position="761"/>
        <end position="771"/>
    </location>
</feature>
<evidence type="ECO:0000256" key="1">
    <source>
        <dbReference type="ARBA" id="ARBA00000448"/>
    </source>
</evidence>
<protein>
    <recommendedName>
        <fullName evidence="3">beta-glucosidase</fullName>
        <ecNumber evidence="3">3.2.1.21</ecNumber>
    </recommendedName>
</protein>
<sequence>MAVTPAPIDVVPAPDNLVSSLNNDQQQQQQAIMSAQDTPDYNPQQQPTPNSQILDQDSYNGRTPQATYRAYDPTIETLSSSAALSEDYDPPGPTTQVDADIQKLAESLTLKELAGQMTQIQIGMLLDKSGELDLGKVEYWIGEWGVGSFLDTPTNHGDAIQKVALSTGKGIPMIYGLDSVHGANYVDGAIMFPQQIGLAATFNTTHAYEVGRITAKDTRAAGIPWVFAPILDVAVHKLWPRVYESFGEDPHVASAMGSAVIKGLQGNYKKDRTRVAACMKHFIGYSGSRNGQDKSSAWIPDNYLMDYFVPSFQAAIDAGVATAMETYIDVNGQPVVGSHFYLTELLRNRLGFEGMLVTDWAEVDRLFTEHRSVPSLKDATAQCLKQTSVDMVMVPESESFAKDAVTLVQEGRLERGRLVESVAKVLQLKKDVGLFEQPLSDPALLSLVGSQQDIEAAKEAVRESVTVLKNEGGVLPLSRKKANRKIFVTGPAADSIRALSGGWSIKWQGAEKDEWYQGRGETILEGLRHEFGSRSVSYAPSVDFDGNSIEEGEHGAYLRAATEADTVILCLGEKPYAEIVGNIDNLDLPWGQLELILNISERVRGSNTKIILILVEGRPRTLQWLPDQVDAIVMAYLPGPWGGHPIAEVLSGTVNPSGRLPITYPRGPSDMGANYYRSGIDPYKPLFPFGAGLSYSTVEYSGLRLDHSELHTTTYEEKDVGDPGDFLEESEEAVEDEDEDGEEAEEIQMDIDDSNNAAQTLKKRHHHHHQKRDTTPTRLRKRPSGSPPSSISATIRLKNTSTLPVKEIVFWYITQDYRSDIMPEAYMLRGFEKVSLDAGESKDVKFRIRRSSLAYHGRNLRKRVEKGSFTLTVNAMRPEFQSIKFNVV</sequence>
<dbReference type="InterPro" id="IPR051915">
    <property type="entry name" value="Cellulose_Degrad_GH3"/>
</dbReference>
<dbReference type="FunFam" id="3.20.20.300:FF:000007">
    <property type="entry name" value="Lysosomal beta glucosidase"/>
    <property type="match status" value="1"/>
</dbReference>
<evidence type="ECO:0000256" key="3">
    <source>
        <dbReference type="ARBA" id="ARBA00012744"/>
    </source>
</evidence>
<keyword evidence="4" id="KW-0732">Signal</keyword>
<proteinExistence type="inferred from homology"/>
<accession>A0A197JZU7</accession>
<dbReference type="InterPro" id="IPR013783">
    <property type="entry name" value="Ig-like_fold"/>
</dbReference>
<keyword evidence="5 9" id="KW-0378">Hydrolase</keyword>
<evidence type="ECO:0000256" key="7">
    <source>
        <dbReference type="SAM" id="MobiDB-lite"/>
    </source>
</evidence>
<feature type="region of interest" description="Disordered" evidence="7">
    <location>
        <begin position="1"/>
        <end position="64"/>
    </location>
</feature>
<dbReference type="Pfam" id="PF14310">
    <property type="entry name" value="Fn3-like"/>
    <property type="match status" value="1"/>
</dbReference>
<comment type="similarity">
    <text evidence="2">Belongs to the glycosyl hydrolase 3 family.</text>
</comment>
<dbReference type="Proteomes" id="UP000078512">
    <property type="component" value="Unassembled WGS sequence"/>
</dbReference>
<dbReference type="InterPro" id="IPR036962">
    <property type="entry name" value="Glyco_hydro_3_N_sf"/>
</dbReference>
<dbReference type="Pfam" id="PF00933">
    <property type="entry name" value="Glyco_hydro_3"/>
    <property type="match status" value="1"/>
</dbReference>
<dbReference type="EMBL" id="KV442032">
    <property type="protein sequence ID" value="OAQ30862.1"/>
    <property type="molecule type" value="Genomic_DNA"/>
</dbReference>
<gene>
    <name evidence="9" type="ORF">K457DRAFT_17711</name>
</gene>
<feature type="region of interest" description="Disordered" evidence="7">
    <location>
        <begin position="759"/>
        <end position="793"/>
    </location>
</feature>
<evidence type="ECO:0000256" key="2">
    <source>
        <dbReference type="ARBA" id="ARBA00005336"/>
    </source>
</evidence>
<dbReference type="SMART" id="SM01217">
    <property type="entry name" value="Fn3_like"/>
    <property type="match status" value="1"/>
</dbReference>
<dbReference type="SUPFAM" id="SSF51445">
    <property type="entry name" value="(Trans)glycosidases"/>
    <property type="match status" value="1"/>
</dbReference>
<dbReference type="InterPro" id="IPR001764">
    <property type="entry name" value="Glyco_hydro_3_N"/>
</dbReference>
<feature type="compositionally biased region" description="Polar residues" evidence="7">
    <location>
        <begin position="31"/>
        <end position="64"/>
    </location>
</feature>
<reference evidence="9 10" key="1">
    <citation type="submission" date="2016-05" db="EMBL/GenBank/DDBJ databases">
        <title>Genome sequencing reveals origins of a unique bacterial endosymbiosis in the earliest lineages of terrestrial Fungi.</title>
        <authorList>
            <consortium name="DOE Joint Genome Institute"/>
            <person name="Uehling J."/>
            <person name="Gryganskyi A."/>
            <person name="Hameed K."/>
            <person name="Tschaplinski T."/>
            <person name="Misztal P."/>
            <person name="Wu S."/>
            <person name="Desiro A."/>
            <person name="Vande Pol N."/>
            <person name="Du Z.-Y."/>
            <person name="Zienkiewicz A."/>
            <person name="Zienkiewicz K."/>
            <person name="Morin E."/>
            <person name="Tisserant E."/>
            <person name="Splivallo R."/>
            <person name="Hainaut M."/>
            <person name="Henrissat B."/>
            <person name="Ohm R."/>
            <person name="Kuo A."/>
            <person name="Yan J."/>
            <person name="Lipzen A."/>
            <person name="Nolan M."/>
            <person name="Labutti K."/>
            <person name="Barry K."/>
            <person name="Goldstein A."/>
            <person name="Labbe J."/>
            <person name="Schadt C."/>
            <person name="Tuskan G."/>
            <person name="Grigoriev I."/>
            <person name="Martin F."/>
            <person name="Vilgalys R."/>
            <person name="Bonito G."/>
        </authorList>
    </citation>
    <scope>NUCLEOTIDE SEQUENCE [LARGE SCALE GENOMIC DNA]</scope>
    <source>
        <strain evidence="9 10">AG-77</strain>
    </source>
</reference>
<dbReference type="InterPro" id="IPR002772">
    <property type="entry name" value="Glyco_hydro_3_C"/>
</dbReference>
<evidence type="ECO:0000259" key="8">
    <source>
        <dbReference type="SMART" id="SM01217"/>
    </source>
</evidence>
<dbReference type="OrthoDB" id="416222at2759"/>
<dbReference type="EC" id="3.2.1.21" evidence="3"/>
<dbReference type="PANTHER" id="PTHR30620">
    <property type="entry name" value="PERIPLASMIC BETA-GLUCOSIDASE-RELATED"/>
    <property type="match status" value="1"/>
</dbReference>
<dbReference type="AlphaFoldDB" id="A0A197JZU7"/>
<dbReference type="SUPFAM" id="SSF52279">
    <property type="entry name" value="Beta-D-glucan exohydrolase, C-terminal domain"/>
    <property type="match status" value="1"/>
</dbReference>
<evidence type="ECO:0000256" key="6">
    <source>
        <dbReference type="ARBA" id="ARBA00023295"/>
    </source>
</evidence>
<keyword evidence="10" id="KW-1185">Reference proteome</keyword>
<comment type="catalytic activity">
    <reaction evidence="1">
        <text>Hydrolysis of terminal, non-reducing beta-D-glucosyl residues with release of beta-D-glucose.</text>
        <dbReference type="EC" id="3.2.1.21"/>
    </reaction>
</comment>
<dbReference type="InterPro" id="IPR017853">
    <property type="entry name" value="GH"/>
</dbReference>
<dbReference type="STRING" id="1314771.A0A197JZU7"/>
<evidence type="ECO:0000313" key="10">
    <source>
        <dbReference type="Proteomes" id="UP000078512"/>
    </source>
</evidence>
<dbReference type="Pfam" id="PF01915">
    <property type="entry name" value="Glyco_hydro_3_C"/>
    <property type="match status" value="1"/>
</dbReference>
<dbReference type="PANTHER" id="PTHR30620:SF16">
    <property type="entry name" value="LYSOSOMAL BETA GLUCOSIDASE"/>
    <property type="match status" value="1"/>
</dbReference>